<dbReference type="OrthoDB" id="9802553at2"/>
<evidence type="ECO:0000256" key="4">
    <source>
        <dbReference type="ARBA" id="ARBA00016244"/>
    </source>
</evidence>
<dbReference type="Pfam" id="PF22638">
    <property type="entry name" value="FlgK_D1"/>
    <property type="match status" value="1"/>
</dbReference>
<dbReference type="GO" id="GO:0009424">
    <property type="term" value="C:bacterial-type flagellum hook"/>
    <property type="evidence" value="ECO:0007669"/>
    <property type="project" value="UniProtKB-UniRule"/>
</dbReference>
<dbReference type="InterPro" id="IPR002371">
    <property type="entry name" value="FlgK"/>
</dbReference>
<evidence type="ECO:0000256" key="3">
    <source>
        <dbReference type="ARBA" id="ARBA00009677"/>
    </source>
</evidence>
<dbReference type="GO" id="GO:0005576">
    <property type="term" value="C:extracellular region"/>
    <property type="evidence" value="ECO:0007669"/>
    <property type="project" value="UniProtKB-SubCell"/>
</dbReference>
<dbReference type="GO" id="GO:0005198">
    <property type="term" value="F:structural molecule activity"/>
    <property type="evidence" value="ECO:0007669"/>
    <property type="project" value="UniProtKB-UniRule"/>
</dbReference>
<dbReference type="HOGENOM" id="CLU_012762_0_1_6"/>
<comment type="subcellular location">
    <subcellularLocation>
        <location evidence="1 7">Bacterial flagellum</location>
    </subcellularLocation>
    <subcellularLocation>
        <location evidence="2 7">Secreted</location>
    </subcellularLocation>
</comment>
<dbReference type="KEGG" id="wbr:flgK"/>
<dbReference type="SUPFAM" id="SSF64518">
    <property type="entry name" value="Phase 1 flagellin"/>
    <property type="match status" value="1"/>
</dbReference>
<feature type="domain" description="Flagellar hook-associated protein FlgK helical" evidence="8">
    <location>
        <begin position="95"/>
        <end position="323"/>
    </location>
</feature>
<evidence type="ECO:0000256" key="2">
    <source>
        <dbReference type="ARBA" id="ARBA00004613"/>
    </source>
</evidence>
<dbReference type="STRING" id="36870.gene:10368524"/>
<gene>
    <name evidence="7 9" type="primary">flgK</name>
</gene>
<dbReference type="eggNOG" id="COG1256">
    <property type="taxonomic scope" value="Bacteria"/>
</dbReference>
<evidence type="ECO:0000256" key="5">
    <source>
        <dbReference type="ARBA" id="ARBA00022525"/>
    </source>
</evidence>
<dbReference type="PANTHER" id="PTHR30033:SF2">
    <property type="entry name" value="FLAGELLAR HOOK PROTEIN"/>
    <property type="match status" value="1"/>
</dbReference>
<dbReference type="Proteomes" id="UP000000562">
    <property type="component" value="Chromosome"/>
</dbReference>
<dbReference type="InterPro" id="IPR053927">
    <property type="entry name" value="FlgK_helical"/>
</dbReference>
<evidence type="ECO:0000313" key="10">
    <source>
        <dbReference type="Proteomes" id="UP000000562"/>
    </source>
</evidence>
<dbReference type="PANTHER" id="PTHR30033">
    <property type="entry name" value="FLAGELLAR HOOK-ASSOCIATED PROTEIN 1"/>
    <property type="match status" value="1"/>
</dbReference>
<keyword evidence="10" id="KW-1185">Reference proteome</keyword>
<evidence type="ECO:0000256" key="7">
    <source>
        <dbReference type="RuleBase" id="RU362065"/>
    </source>
</evidence>
<evidence type="ECO:0000259" key="8">
    <source>
        <dbReference type="Pfam" id="PF22638"/>
    </source>
</evidence>
<sequence length="545" mass="62829">MFNLYRLAGNALKAGEIALDTIGKNIANSTSSSYHKEKAILSASEGKLISEGYIGNGAHYNRLTRIQDELMSEKMRYANSSFYYAFEKNKKIKFLDYFFSENNKFLEGEINNVFDDLEFISQEPFNEIYKESAFLNFKSLNNHFNFIGKEIKDLENNIYNEIKLNISDINSLTSQLSSINKEILKSKNEKISLDLLDKRDQLLSEISKKIGISVNFNEKSTVNVALENGFFLVDKDQSNDLKIKKYFENDFSLFYENSKKEFIQIDSDSIQNGEIGGLISFYNKEIPIIKEKINFIIFSLAKRFNEVNKSGYDSNKSIGQDIFSYSSFKNKLGLENKGNLEIHDINTKDNNHPAIYELFFQSNKWFITKKSEGKTTEIPYQSLDENSINKIIFDKINLHINGSPEDGDRIQIRHLLDVSEDIKLNLISGKEIAHSSKNENTNNNENSLKLANIQNEKIINNETFTENYAKFISYVGETANNIQSIENNQKIIFDNIVSNYENKIGVNLDEEYVQIEFYRQYYHANAQIIKVASTLFDSLLNVVRK</sequence>
<comment type="similarity">
    <text evidence="3 7">Belongs to the flagella basal body rod proteins family.</text>
</comment>
<dbReference type="NCBIfam" id="TIGR02492">
    <property type="entry name" value="flgK_ends"/>
    <property type="match status" value="1"/>
</dbReference>
<accession>Q8D3F5</accession>
<evidence type="ECO:0000256" key="1">
    <source>
        <dbReference type="ARBA" id="ARBA00004365"/>
    </source>
</evidence>
<proteinExistence type="inferred from homology"/>
<reference evidence="9 10" key="1">
    <citation type="journal article" date="2002" name="Nat. Genet.">
        <title>Genome sequence of the endocellular obligate symbiont of tsetse flies, Wigglesworthia glossinidia.</title>
        <authorList>
            <person name="Akman L."/>
            <person name="Yamashita A."/>
            <person name="Watanabe H."/>
            <person name="Oshima K."/>
            <person name="Shiba T."/>
            <person name="Hattori M."/>
            <person name="Aksoy S."/>
        </authorList>
    </citation>
    <scope>NUCLEOTIDE SEQUENCE [LARGE SCALE GENOMIC DNA]</scope>
</reference>
<dbReference type="EMBL" id="BA000021">
    <property type="protein sequence ID" value="BAC24192.1"/>
    <property type="molecule type" value="Genomic_DNA"/>
</dbReference>
<dbReference type="GO" id="GO:0044780">
    <property type="term" value="P:bacterial-type flagellum assembly"/>
    <property type="evidence" value="ECO:0007669"/>
    <property type="project" value="InterPro"/>
</dbReference>
<keyword evidence="6 7" id="KW-0975">Bacterial flagellum</keyword>
<dbReference type="PRINTS" id="PR01005">
    <property type="entry name" value="FLGHOOKAP1"/>
</dbReference>
<evidence type="ECO:0000313" key="9">
    <source>
        <dbReference type="EMBL" id="BAC24192.1"/>
    </source>
</evidence>
<keyword evidence="5 7" id="KW-0964">Secreted</keyword>
<dbReference type="AlphaFoldDB" id="Q8D3F5"/>
<protein>
    <recommendedName>
        <fullName evidence="4 7">Flagellar hook-associated protein 1</fullName>
        <shortName evidence="7">HAP1</shortName>
    </recommendedName>
</protein>
<name>Q8D3F5_WIGBR</name>
<organism evidence="9 10">
    <name type="scientific">Wigglesworthia glossinidia brevipalpis</name>
    <dbReference type="NCBI Taxonomy" id="36870"/>
    <lineage>
        <taxon>Bacteria</taxon>
        <taxon>Pseudomonadati</taxon>
        <taxon>Pseudomonadota</taxon>
        <taxon>Gammaproteobacteria</taxon>
        <taxon>Enterobacterales</taxon>
        <taxon>Erwiniaceae</taxon>
        <taxon>Wigglesworthia</taxon>
    </lineage>
</organism>
<evidence type="ECO:0000256" key="6">
    <source>
        <dbReference type="ARBA" id="ARBA00023143"/>
    </source>
</evidence>